<sequence length="90" mass="10339">MPPGNYRRESFEDQVGLPLSQLGDLKGAEEHYAASVGSQRTVERRTRTVIGARLAHDHAAIESFWGRIQAEFLNLQRWRTRMRLANAIFE</sequence>
<evidence type="ECO:0000313" key="2">
    <source>
        <dbReference type="Proteomes" id="UP000322634"/>
    </source>
</evidence>
<protein>
    <submittedName>
        <fullName evidence="1">Uncharacterized protein</fullName>
    </submittedName>
</protein>
<dbReference type="AlphaFoldDB" id="A0A5D0TQG0"/>
<comment type="caution">
    <text evidence="1">The sequence shown here is derived from an EMBL/GenBank/DDBJ whole genome shotgun (WGS) entry which is preliminary data.</text>
</comment>
<name>A0A5D0TQG0_9ACTN</name>
<proteinExistence type="predicted"/>
<dbReference type="EMBL" id="VSFF01000021">
    <property type="protein sequence ID" value="TYC07576.1"/>
    <property type="molecule type" value="Genomic_DNA"/>
</dbReference>
<gene>
    <name evidence="1" type="ORF">FXF65_41960</name>
</gene>
<dbReference type="RefSeq" id="WP_148356064.1">
    <property type="nucleotide sequence ID" value="NZ_JBHSBF010000041.1"/>
</dbReference>
<dbReference type="OrthoDB" id="3213425at2"/>
<organism evidence="1 2">
    <name type="scientific">Actinomadura syzygii</name>
    <dbReference type="NCBI Taxonomy" id="1427538"/>
    <lineage>
        <taxon>Bacteria</taxon>
        <taxon>Bacillati</taxon>
        <taxon>Actinomycetota</taxon>
        <taxon>Actinomycetes</taxon>
        <taxon>Streptosporangiales</taxon>
        <taxon>Thermomonosporaceae</taxon>
        <taxon>Actinomadura</taxon>
    </lineage>
</organism>
<dbReference type="Proteomes" id="UP000322634">
    <property type="component" value="Unassembled WGS sequence"/>
</dbReference>
<accession>A0A5D0TQG0</accession>
<evidence type="ECO:0000313" key="1">
    <source>
        <dbReference type="EMBL" id="TYC07576.1"/>
    </source>
</evidence>
<reference evidence="1 2" key="1">
    <citation type="submission" date="2019-08" db="EMBL/GenBank/DDBJ databases">
        <title>Actinomadura sp. nov. CYP1-5 isolated from mountain soil.</title>
        <authorList>
            <person name="Songsumanus A."/>
            <person name="Kuncharoen N."/>
            <person name="Kudo T."/>
            <person name="Yuki M."/>
            <person name="Igarashi Y."/>
            <person name="Tanasupawat S."/>
        </authorList>
    </citation>
    <scope>NUCLEOTIDE SEQUENCE [LARGE SCALE GENOMIC DNA]</scope>
    <source>
        <strain evidence="1 2">GKU157</strain>
    </source>
</reference>
<keyword evidence="2" id="KW-1185">Reference proteome</keyword>